<keyword evidence="8" id="KW-1185">Reference proteome</keyword>
<dbReference type="GO" id="GO:0006508">
    <property type="term" value="P:proteolysis"/>
    <property type="evidence" value="ECO:0007669"/>
    <property type="project" value="UniProtKB-KW"/>
</dbReference>
<evidence type="ECO:0000313" key="7">
    <source>
        <dbReference type="EMBL" id="MBB2169737.1"/>
    </source>
</evidence>
<keyword evidence="3 6" id="KW-0732">Signal</keyword>
<feature type="signal peptide" evidence="6">
    <location>
        <begin position="1"/>
        <end position="23"/>
    </location>
</feature>
<evidence type="ECO:0000256" key="2">
    <source>
        <dbReference type="ARBA" id="ARBA00022670"/>
    </source>
</evidence>
<dbReference type="InterPro" id="IPR001563">
    <property type="entry name" value="Peptidase_S10"/>
</dbReference>
<dbReference type="PANTHER" id="PTHR11802">
    <property type="entry name" value="SERINE PROTEASE FAMILY S10 SERINE CARBOXYPEPTIDASE"/>
    <property type="match status" value="1"/>
</dbReference>
<keyword evidence="5" id="KW-0325">Glycoprotein</keyword>
<dbReference type="GO" id="GO:0004185">
    <property type="term" value="F:serine-type carboxypeptidase activity"/>
    <property type="evidence" value="ECO:0007669"/>
    <property type="project" value="InterPro"/>
</dbReference>
<evidence type="ECO:0000256" key="4">
    <source>
        <dbReference type="ARBA" id="ARBA00022801"/>
    </source>
</evidence>
<evidence type="ECO:0000256" key="3">
    <source>
        <dbReference type="ARBA" id="ARBA00022729"/>
    </source>
</evidence>
<keyword evidence="4" id="KW-0378">Hydrolase</keyword>
<dbReference type="Gene3D" id="3.40.50.1820">
    <property type="entry name" value="alpha/beta hydrolase"/>
    <property type="match status" value="1"/>
</dbReference>
<evidence type="ECO:0000256" key="6">
    <source>
        <dbReference type="SAM" id="SignalP"/>
    </source>
</evidence>
<dbReference type="InterPro" id="IPR029058">
    <property type="entry name" value="AB_hydrolase_fold"/>
</dbReference>
<name>A0A7W4NXH2_9PROT</name>
<dbReference type="PANTHER" id="PTHR11802:SF3">
    <property type="entry name" value="RETINOID-INDUCIBLE SERINE CARBOXYPEPTIDASE"/>
    <property type="match status" value="1"/>
</dbReference>
<protein>
    <submittedName>
        <fullName evidence="7">Peptidase S10</fullName>
    </submittedName>
</protein>
<gene>
    <name evidence="7" type="ORF">HLH36_15505</name>
</gene>
<dbReference type="SUPFAM" id="SSF53474">
    <property type="entry name" value="alpha/beta-Hydrolases"/>
    <property type="match status" value="1"/>
</dbReference>
<keyword evidence="1" id="KW-0121">Carboxypeptidase</keyword>
<dbReference type="InterPro" id="IPR018202">
    <property type="entry name" value="Ser_caboxypep_ser_AS"/>
</dbReference>
<keyword evidence="2" id="KW-0645">Protease</keyword>
<proteinExistence type="predicted"/>
<comment type="caution">
    <text evidence="7">The sequence shown here is derived from an EMBL/GenBank/DDBJ whole genome shotgun (WGS) entry which is preliminary data.</text>
</comment>
<evidence type="ECO:0000256" key="5">
    <source>
        <dbReference type="ARBA" id="ARBA00023180"/>
    </source>
</evidence>
<sequence>MRFFSIIALAGAYLCASSGGASAATPAKLPDTAVNRQLLPPYAQAHQSIRFRGETLRYTVTVGALPVRDATGQLIAQVAYTAYLRDSTDPDGRPVTFALNGGPGASSAFLNFGALGPRRLQFGATGDRPSDSIALHDNPGTWLDMSDLVFIDPVGTGYSRSFLNDAESLKAFYGTDVDIRYLSRAVYDWLSRSKRMASPKYLVGESYGGFRVPRMIRLLQTEFGVGINGAVLVSPFLDSGAEFDPTFSPMPWVITLPSMAAARLEREGALDKAHMQPIIDYARGDYLRDLVKGRSDPEATERRIGHVTALTGLDPAFVRRAGGRIEVEAFLREATREQGKIASSADSNFLIFDPAPDAPDLRAGDPLVESVLAQTTSAMVDFLSREVGWHVGAPYYTINFDIEDRFQWRGEHGEQVDSQDLRRVTALNPKLHILIAHGWNDLSTPFMASALLVDQLPAASARDQVQVKEYVGGHMFYNRMPSLLAFHDDAEVLYRFN</sequence>
<feature type="chain" id="PRO_5030568433" evidence="6">
    <location>
        <begin position="24"/>
        <end position="497"/>
    </location>
</feature>
<evidence type="ECO:0000256" key="1">
    <source>
        <dbReference type="ARBA" id="ARBA00022645"/>
    </source>
</evidence>
<dbReference type="Pfam" id="PF00450">
    <property type="entry name" value="Peptidase_S10"/>
    <property type="match status" value="1"/>
</dbReference>
<dbReference type="Proteomes" id="UP000559860">
    <property type="component" value="Unassembled WGS sequence"/>
</dbReference>
<dbReference type="AlphaFoldDB" id="A0A7W4NXH2"/>
<reference evidence="7 8" key="1">
    <citation type="submission" date="2020-04" db="EMBL/GenBank/DDBJ databases">
        <title>Description of novel Gluconacetobacter.</title>
        <authorList>
            <person name="Sombolestani A."/>
        </authorList>
    </citation>
    <scope>NUCLEOTIDE SEQUENCE [LARGE SCALE GENOMIC DNA]</scope>
    <source>
        <strain evidence="7 8">LMG 27801</strain>
    </source>
</reference>
<organism evidence="7 8">
    <name type="scientific">Gluconacetobacter aggeris</name>
    <dbReference type="NCBI Taxonomy" id="1286186"/>
    <lineage>
        <taxon>Bacteria</taxon>
        <taxon>Pseudomonadati</taxon>
        <taxon>Pseudomonadota</taxon>
        <taxon>Alphaproteobacteria</taxon>
        <taxon>Acetobacterales</taxon>
        <taxon>Acetobacteraceae</taxon>
        <taxon>Gluconacetobacter</taxon>
    </lineage>
</organism>
<dbReference type="RefSeq" id="WP_182987233.1">
    <property type="nucleotide sequence ID" value="NZ_JABEQD010000012.1"/>
</dbReference>
<dbReference type="EMBL" id="JABEQD010000012">
    <property type="protein sequence ID" value="MBB2169737.1"/>
    <property type="molecule type" value="Genomic_DNA"/>
</dbReference>
<evidence type="ECO:0000313" key="8">
    <source>
        <dbReference type="Proteomes" id="UP000559860"/>
    </source>
</evidence>
<accession>A0A7W4NXH2</accession>
<dbReference type="PROSITE" id="PS00131">
    <property type="entry name" value="CARBOXYPEPT_SER_SER"/>
    <property type="match status" value="1"/>
</dbReference>